<evidence type="ECO:0000313" key="11">
    <source>
        <dbReference type="EMBL" id="GAE37290.1"/>
    </source>
</evidence>
<dbReference type="InterPro" id="IPR004680">
    <property type="entry name" value="Cit_transptr-like_dom"/>
</dbReference>
<organism evidence="11 12">
    <name type="scientific">Halalkalibacter akibai (strain ATCC 43226 / DSM 21942 / CIP 109018 / JCM 9157 / 1139)</name>
    <name type="common">Bacillus akibai</name>
    <dbReference type="NCBI Taxonomy" id="1236973"/>
    <lineage>
        <taxon>Bacteria</taxon>
        <taxon>Bacillati</taxon>
        <taxon>Bacillota</taxon>
        <taxon>Bacilli</taxon>
        <taxon>Bacillales</taxon>
        <taxon>Bacillaceae</taxon>
        <taxon>Halalkalibacter</taxon>
    </lineage>
</organism>
<dbReference type="EMBL" id="BAUV01000063">
    <property type="protein sequence ID" value="GAE37290.1"/>
    <property type="molecule type" value="Genomic_DNA"/>
</dbReference>
<gene>
    <name evidence="11" type="ORF">JCM9157_4564</name>
</gene>
<sequence>MTDMHLVFAILLITTICFLVPRFRADLVAISALLALLLTGLVTVPEAFAGFSNSVVIMIAALFIVGEGVFQSGLAQKAGNLLVTKTGNSEWKLTIFMLLLVAVLSGFMSNTGTVAILLPVVVSLCRQMQLHPGKLLIPLAFASSMGGALTLIGTAPNLIASQSLHDYGYEALSFFSFTPIGLAMLAVGIVYLWFFGRKCLINQWRRRKVLRLPLTRLS</sequence>
<evidence type="ECO:0000256" key="1">
    <source>
        <dbReference type="ARBA" id="ARBA00004651"/>
    </source>
</evidence>
<comment type="similarity">
    <text evidence="2">Belongs to the CitM (TC 2.A.11) transporter family.</text>
</comment>
<feature type="transmembrane region" description="Helical" evidence="9">
    <location>
        <begin position="55"/>
        <end position="75"/>
    </location>
</feature>
<dbReference type="PRINTS" id="PR00758">
    <property type="entry name" value="ARSENICPUMP"/>
</dbReference>
<comment type="subcellular location">
    <subcellularLocation>
        <location evidence="1">Cell membrane</location>
        <topology evidence="1">Multi-pass membrane protein</topology>
    </subcellularLocation>
</comment>
<proteinExistence type="inferred from homology"/>
<evidence type="ECO:0000256" key="9">
    <source>
        <dbReference type="SAM" id="Phobius"/>
    </source>
</evidence>
<dbReference type="InterPro" id="IPR000802">
    <property type="entry name" value="Arsenical_pump_ArsB"/>
</dbReference>
<feature type="transmembrane region" description="Helical" evidence="9">
    <location>
        <begin position="136"/>
        <end position="159"/>
    </location>
</feature>
<dbReference type="Proteomes" id="UP000018896">
    <property type="component" value="Unassembled WGS sequence"/>
</dbReference>
<keyword evidence="5 9" id="KW-0812">Transmembrane</keyword>
<feature type="domain" description="Citrate transporter-like" evidence="10">
    <location>
        <begin position="16"/>
        <end position="202"/>
    </location>
</feature>
<name>W4QYR2_HALA3</name>
<dbReference type="RefSeq" id="WP_052013292.1">
    <property type="nucleotide sequence ID" value="NZ_BAUV01000063.1"/>
</dbReference>
<dbReference type="eggNOG" id="COG0471">
    <property type="taxonomic scope" value="Bacteria"/>
</dbReference>
<dbReference type="STRING" id="1236973.JCM9157_4564"/>
<dbReference type="OrthoDB" id="9765532at2"/>
<evidence type="ECO:0000256" key="2">
    <source>
        <dbReference type="ARBA" id="ARBA00009843"/>
    </source>
</evidence>
<keyword evidence="12" id="KW-1185">Reference proteome</keyword>
<evidence type="ECO:0000256" key="5">
    <source>
        <dbReference type="ARBA" id="ARBA00022692"/>
    </source>
</evidence>
<keyword evidence="7 9" id="KW-1133">Transmembrane helix</keyword>
<keyword evidence="6" id="KW-0677">Repeat</keyword>
<comment type="caution">
    <text evidence="11">The sequence shown here is derived from an EMBL/GenBank/DDBJ whole genome shotgun (WGS) entry which is preliminary data.</text>
</comment>
<evidence type="ECO:0000256" key="7">
    <source>
        <dbReference type="ARBA" id="ARBA00022989"/>
    </source>
</evidence>
<evidence type="ECO:0000256" key="3">
    <source>
        <dbReference type="ARBA" id="ARBA00022448"/>
    </source>
</evidence>
<dbReference type="GO" id="GO:0015105">
    <property type="term" value="F:arsenite transmembrane transporter activity"/>
    <property type="evidence" value="ECO:0007669"/>
    <property type="project" value="InterPro"/>
</dbReference>
<dbReference type="GO" id="GO:0005886">
    <property type="term" value="C:plasma membrane"/>
    <property type="evidence" value="ECO:0007669"/>
    <property type="project" value="UniProtKB-SubCell"/>
</dbReference>
<evidence type="ECO:0000259" key="10">
    <source>
        <dbReference type="Pfam" id="PF03600"/>
    </source>
</evidence>
<keyword evidence="3" id="KW-0813">Transport</keyword>
<evidence type="ECO:0000256" key="6">
    <source>
        <dbReference type="ARBA" id="ARBA00022737"/>
    </source>
</evidence>
<feature type="transmembrane region" description="Helical" evidence="9">
    <location>
        <begin position="27"/>
        <end position="48"/>
    </location>
</feature>
<dbReference type="Pfam" id="PF03600">
    <property type="entry name" value="CitMHS"/>
    <property type="match status" value="1"/>
</dbReference>
<protein>
    <submittedName>
        <fullName evidence="11">Putative transport protein</fullName>
    </submittedName>
</protein>
<evidence type="ECO:0000256" key="4">
    <source>
        <dbReference type="ARBA" id="ARBA00022475"/>
    </source>
</evidence>
<evidence type="ECO:0000313" key="12">
    <source>
        <dbReference type="Proteomes" id="UP000018896"/>
    </source>
</evidence>
<dbReference type="InterPro" id="IPR051679">
    <property type="entry name" value="DASS-Related_Transporters"/>
</dbReference>
<keyword evidence="8 9" id="KW-0472">Membrane</keyword>
<dbReference type="PANTHER" id="PTHR43652:SF1">
    <property type="entry name" value="RESPONSE REGULATOR"/>
    <property type="match status" value="1"/>
</dbReference>
<reference evidence="11 12" key="1">
    <citation type="journal article" date="2014" name="Genome Announc.">
        <title>Draft Genome Sequences of Three Alkaliphilic Bacillus Strains, Bacillus wakoensis JCM 9140T, Bacillus akibai JCM 9157T, and Bacillus hemicellulosilyticus JCM 9152T.</title>
        <authorList>
            <person name="Yuki M."/>
            <person name="Oshima K."/>
            <person name="Suda W."/>
            <person name="Oshida Y."/>
            <person name="Kitamura K."/>
            <person name="Iida T."/>
            <person name="Hattori M."/>
            <person name="Ohkuma M."/>
        </authorList>
    </citation>
    <scope>NUCLEOTIDE SEQUENCE [LARGE SCALE GENOMIC DNA]</scope>
    <source>
        <strain evidence="11 12">JCM 9157</strain>
    </source>
</reference>
<feature type="transmembrane region" description="Helical" evidence="9">
    <location>
        <begin position="171"/>
        <end position="196"/>
    </location>
</feature>
<dbReference type="AlphaFoldDB" id="W4QYR2"/>
<feature type="transmembrane region" description="Helical" evidence="9">
    <location>
        <begin position="95"/>
        <end position="124"/>
    </location>
</feature>
<evidence type="ECO:0000256" key="8">
    <source>
        <dbReference type="ARBA" id="ARBA00023136"/>
    </source>
</evidence>
<accession>W4QYR2</accession>
<keyword evidence="4" id="KW-1003">Cell membrane</keyword>
<dbReference type="PANTHER" id="PTHR43652">
    <property type="entry name" value="BASIC AMINO ACID ANTIPORTER YFCC-RELATED"/>
    <property type="match status" value="1"/>
</dbReference>